<dbReference type="Gene3D" id="1.20.900.10">
    <property type="entry name" value="Dbl homology (DH) domain"/>
    <property type="match status" value="1"/>
</dbReference>
<comment type="caution">
    <text evidence="6">The sequence shown here is derived from an EMBL/GenBank/DDBJ whole genome shotgun (WGS) entry which is preliminary data.</text>
</comment>
<dbReference type="PROSITE" id="PS00741">
    <property type="entry name" value="DH_1"/>
    <property type="match status" value="1"/>
</dbReference>
<feature type="domain" description="PH" evidence="4">
    <location>
        <begin position="483"/>
        <end position="545"/>
    </location>
</feature>
<evidence type="ECO:0000313" key="6">
    <source>
        <dbReference type="EMBL" id="KAK2713403.1"/>
    </source>
</evidence>
<dbReference type="SUPFAM" id="SSF48065">
    <property type="entry name" value="DBL homology domain (DH-domain)"/>
    <property type="match status" value="1"/>
</dbReference>
<comment type="subcellular location">
    <subcellularLocation>
        <location evidence="1">Cytoplasm</location>
    </subcellularLocation>
</comment>
<dbReference type="GO" id="GO:0005085">
    <property type="term" value="F:guanyl-nucleotide exchange factor activity"/>
    <property type="evidence" value="ECO:0007669"/>
    <property type="project" value="InterPro"/>
</dbReference>
<evidence type="ECO:0008006" key="8">
    <source>
        <dbReference type="Google" id="ProtNLM"/>
    </source>
</evidence>
<gene>
    <name evidence="6" type="ORF">QYM36_009315</name>
</gene>
<feature type="compositionally biased region" description="Basic residues" evidence="3">
    <location>
        <begin position="1"/>
        <end position="11"/>
    </location>
</feature>
<dbReference type="PANTHER" id="PTHR46006">
    <property type="entry name" value="RHO GUANINE NUCLEOTIDE EXCHANGE FACTOR AT 64C, ISOFORM A"/>
    <property type="match status" value="1"/>
</dbReference>
<proteinExistence type="predicted"/>
<dbReference type="GO" id="GO:0005737">
    <property type="term" value="C:cytoplasm"/>
    <property type="evidence" value="ECO:0007669"/>
    <property type="project" value="UniProtKB-SubCell"/>
</dbReference>
<dbReference type="SMART" id="SM00233">
    <property type="entry name" value="PH"/>
    <property type="match status" value="1"/>
</dbReference>
<protein>
    <recommendedName>
        <fullName evidence="8">Rho guanine nucleotide exchange factor 3</fullName>
    </recommendedName>
</protein>
<dbReference type="InterPro" id="IPR035899">
    <property type="entry name" value="DBL_dom_sf"/>
</dbReference>
<dbReference type="Proteomes" id="UP001187531">
    <property type="component" value="Unassembled WGS sequence"/>
</dbReference>
<sequence>MSSSALKKRKVKDSDSISLHSYAEDSSEKGGSIKRKRCLAKVTSFANILASPIRPIRKASTALQRSISGVWTSPASDRISQPPTPSKLRRDLTLDISVGNDSICSEISPPATPSGKRRLSLVSLRRMSGVSLLSLAPPTTPYKLAPRSTPVKKALRLWSHTVNQELLLQLDSREIKRQEAIFELYQGEVDLVDDLRMIMHTYHDSLLSLGIITQADAKAIFGDLLDIILVHQELIDDLRATKDSNDVFCSVGYCLSNWTPQLRAYFPYCANQLKARYVLEEKKMKDPKFADFLQRCLDSPFSRRLDLWSFLDVPRGRLVKYPLLIKQIVKYSNESDLDLINNSLKHLGEILERVNYITGLARCNAAKETLNFSGDFELKADDLKKLDMATNIVCEGPLRNINGMLKVALEAVVLIYGLCSWVAFFFRVAESCIGSRLEAVVLIYDLCSWKLQCFLFDTCLVVSRPVTQNNSVKAQYLVQTPPIPIEEISVTTMGEKEGRNGHFLSGNTSVKYMFCVVTTNEKLVLFTGNESNRKLWVQSLTQLSDTAKSLLPKPDVQLEEKAAEPKFKSSLISLKRLNKKALKREAKSAPQLLNSSNKENSGR</sequence>
<keyword evidence="2" id="KW-0963">Cytoplasm</keyword>
<dbReference type="InterPro" id="IPR001849">
    <property type="entry name" value="PH_domain"/>
</dbReference>
<feature type="region of interest" description="Disordered" evidence="3">
    <location>
        <begin position="583"/>
        <end position="603"/>
    </location>
</feature>
<dbReference type="EMBL" id="JAVRJZ010000014">
    <property type="protein sequence ID" value="KAK2713403.1"/>
    <property type="molecule type" value="Genomic_DNA"/>
</dbReference>
<evidence type="ECO:0000256" key="3">
    <source>
        <dbReference type="SAM" id="MobiDB-lite"/>
    </source>
</evidence>
<dbReference type="PROSITE" id="PS50003">
    <property type="entry name" value="PH_DOMAIN"/>
    <property type="match status" value="1"/>
</dbReference>
<evidence type="ECO:0000256" key="1">
    <source>
        <dbReference type="ARBA" id="ARBA00004496"/>
    </source>
</evidence>
<dbReference type="SMART" id="SM00325">
    <property type="entry name" value="RhoGEF"/>
    <property type="match status" value="1"/>
</dbReference>
<evidence type="ECO:0000259" key="5">
    <source>
        <dbReference type="PROSITE" id="PS50010"/>
    </source>
</evidence>
<dbReference type="InterPro" id="IPR051480">
    <property type="entry name" value="Endocytic_GEF_Adapter"/>
</dbReference>
<dbReference type="SUPFAM" id="SSF50729">
    <property type="entry name" value="PH domain-like"/>
    <property type="match status" value="1"/>
</dbReference>
<reference evidence="6" key="1">
    <citation type="submission" date="2023-07" db="EMBL/GenBank/DDBJ databases">
        <title>Chromosome-level genome assembly of Artemia franciscana.</title>
        <authorList>
            <person name="Jo E."/>
        </authorList>
    </citation>
    <scope>NUCLEOTIDE SEQUENCE</scope>
    <source>
        <tissue evidence="6">Whole body</tissue>
    </source>
</reference>
<dbReference type="InterPro" id="IPR001331">
    <property type="entry name" value="GDS_CDC24_CS"/>
</dbReference>
<dbReference type="GO" id="GO:0035556">
    <property type="term" value="P:intracellular signal transduction"/>
    <property type="evidence" value="ECO:0007669"/>
    <property type="project" value="InterPro"/>
</dbReference>
<dbReference type="AlphaFoldDB" id="A0AA88HQM8"/>
<evidence type="ECO:0000256" key="2">
    <source>
        <dbReference type="ARBA" id="ARBA00022490"/>
    </source>
</evidence>
<dbReference type="CDD" id="cd00160">
    <property type="entry name" value="RhoGEF"/>
    <property type="match status" value="1"/>
</dbReference>
<accession>A0AA88HQM8</accession>
<dbReference type="InterPro" id="IPR011993">
    <property type="entry name" value="PH-like_dom_sf"/>
</dbReference>
<dbReference type="Pfam" id="PF00621">
    <property type="entry name" value="RhoGEF"/>
    <property type="match status" value="1"/>
</dbReference>
<feature type="region of interest" description="Disordered" evidence="3">
    <location>
        <begin position="1"/>
        <end position="30"/>
    </location>
</feature>
<name>A0AA88HQM8_ARTSF</name>
<keyword evidence="7" id="KW-1185">Reference proteome</keyword>
<dbReference type="Gene3D" id="2.30.29.30">
    <property type="entry name" value="Pleckstrin-homology domain (PH domain)/Phosphotyrosine-binding domain (PTB)"/>
    <property type="match status" value="1"/>
</dbReference>
<evidence type="ECO:0000313" key="7">
    <source>
        <dbReference type="Proteomes" id="UP001187531"/>
    </source>
</evidence>
<feature type="domain" description="DH" evidence="5">
    <location>
        <begin position="176"/>
        <end position="357"/>
    </location>
</feature>
<dbReference type="GO" id="GO:0035025">
    <property type="term" value="P:positive regulation of Rho protein signal transduction"/>
    <property type="evidence" value="ECO:0007669"/>
    <property type="project" value="TreeGrafter"/>
</dbReference>
<organism evidence="6 7">
    <name type="scientific">Artemia franciscana</name>
    <name type="common">Brine shrimp</name>
    <name type="synonym">Artemia sanfranciscana</name>
    <dbReference type="NCBI Taxonomy" id="6661"/>
    <lineage>
        <taxon>Eukaryota</taxon>
        <taxon>Metazoa</taxon>
        <taxon>Ecdysozoa</taxon>
        <taxon>Arthropoda</taxon>
        <taxon>Crustacea</taxon>
        <taxon>Branchiopoda</taxon>
        <taxon>Anostraca</taxon>
        <taxon>Artemiidae</taxon>
        <taxon>Artemia</taxon>
    </lineage>
</organism>
<dbReference type="PANTHER" id="PTHR46006:SF8">
    <property type="entry name" value="DH DOMAIN-CONTAINING PROTEIN"/>
    <property type="match status" value="1"/>
</dbReference>
<dbReference type="PROSITE" id="PS50010">
    <property type="entry name" value="DH_2"/>
    <property type="match status" value="1"/>
</dbReference>
<evidence type="ECO:0000259" key="4">
    <source>
        <dbReference type="PROSITE" id="PS50003"/>
    </source>
</evidence>
<feature type="compositionally biased region" description="Polar residues" evidence="3">
    <location>
        <begin position="591"/>
        <end position="603"/>
    </location>
</feature>
<dbReference type="InterPro" id="IPR000219">
    <property type="entry name" value="DH_dom"/>
</dbReference>